<keyword evidence="2" id="KW-1185">Reference proteome</keyword>
<accession>A0A1V4HWU4</accession>
<gene>
    <name evidence="1" type="ORF">B2M20_11605</name>
</gene>
<evidence type="ECO:0000313" key="1">
    <source>
        <dbReference type="EMBL" id="OPH82438.1"/>
    </source>
</evidence>
<dbReference type="AlphaFoldDB" id="A0A1V4HWU4"/>
<name>A0A1V4HWU4_NITVU</name>
<comment type="caution">
    <text evidence="1">The sequence shown here is derived from an EMBL/GenBank/DDBJ whole genome shotgun (WGS) entry which is preliminary data.</text>
</comment>
<protein>
    <submittedName>
        <fullName evidence="1">Uncharacterized protein</fullName>
    </submittedName>
</protein>
<dbReference type="RefSeq" id="WP_079447209.1">
    <property type="nucleotide sequence ID" value="NZ_MWPQ01000044.1"/>
</dbReference>
<proteinExistence type="predicted"/>
<organism evidence="1 2">
    <name type="scientific">Nitrobacter vulgaris</name>
    <dbReference type="NCBI Taxonomy" id="29421"/>
    <lineage>
        <taxon>Bacteria</taxon>
        <taxon>Pseudomonadati</taxon>
        <taxon>Pseudomonadota</taxon>
        <taxon>Alphaproteobacteria</taxon>
        <taxon>Hyphomicrobiales</taxon>
        <taxon>Nitrobacteraceae</taxon>
        <taxon>Nitrobacter</taxon>
    </lineage>
</organism>
<dbReference type="STRING" id="29421.B2M20_11605"/>
<sequence length="178" mass="20226">MSEFALAMDRTRRDKIEADLMEFVLGMYRRYHNAKHEVESALMFAANEIASREGITAGHAQDHYQLEASRTTLAKRKMYDGAWLPPGGKVEEAIKGWPHKESACQEDLEKEVVRHCRRYDGKQPNRFIARALTNVLIAVADNYMLEHLAFMAQSVLGFADRTLPGVLDEALGQDRYPA</sequence>
<reference evidence="1 2" key="1">
    <citation type="submission" date="2017-02" db="EMBL/GenBank/DDBJ databases">
        <title>Genome sequence of the nitrite-oxidizing bacterium Nitrobacter vulgaris strain Ab1.</title>
        <authorList>
            <person name="Mellbye B.L."/>
            <person name="Davis E.W."/>
            <person name="Spieck E."/>
            <person name="Chang J.H."/>
            <person name="Bottomley P.J."/>
            <person name="Sayavedra-Soto L.A."/>
        </authorList>
    </citation>
    <scope>NUCLEOTIDE SEQUENCE [LARGE SCALE GENOMIC DNA]</scope>
    <source>
        <strain evidence="1 2">Ab1</strain>
    </source>
</reference>
<evidence type="ECO:0000313" key="2">
    <source>
        <dbReference type="Proteomes" id="UP000189940"/>
    </source>
</evidence>
<dbReference type="Proteomes" id="UP000189940">
    <property type="component" value="Unassembled WGS sequence"/>
</dbReference>
<dbReference type="EMBL" id="MWPQ01000044">
    <property type="protein sequence ID" value="OPH82438.1"/>
    <property type="molecule type" value="Genomic_DNA"/>
</dbReference>